<dbReference type="PANTHER" id="PTHR30269:SF23">
    <property type="entry name" value="MEMBRANE TRANSPORTER PROTEIN YDHB-RELATED"/>
    <property type="match status" value="1"/>
</dbReference>
<protein>
    <recommendedName>
        <fullName evidence="8">Probable membrane transporter protein</fullName>
    </recommendedName>
</protein>
<dbReference type="RefSeq" id="WP_348029007.1">
    <property type="nucleotide sequence ID" value="NZ_CP129113.1"/>
</dbReference>
<comment type="subcellular location">
    <subcellularLocation>
        <location evidence="1 8">Cell membrane</location>
        <topology evidence="1 8">Multi-pass membrane protein</topology>
    </subcellularLocation>
</comment>
<keyword evidence="5 8" id="KW-0812">Transmembrane</keyword>
<evidence type="ECO:0000313" key="10">
    <source>
        <dbReference type="Proteomes" id="UP001180087"/>
    </source>
</evidence>
<comment type="similarity">
    <text evidence="2 8">Belongs to the 4-toluene sulfonate uptake permease (TSUP) (TC 2.A.102) family.</text>
</comment>
<feature type="transmembrane region" description="Helical" evidence="8">
    <location>
        <begin position="100"/>
        <end position="117"/>
    </location>
</feature>
<evidence type="ECO:0000313" key="9">
    <source>
        <dbReference type="EMBL" id="WLV25222.1"/>
    </source>
</evidence>
<keyword evidence="10" id="KW-1185">Reference proteome</keyword>
<evidence type="ECO:0000256" key="2">
    <source>
        <dbReference type="ARBA" id="ARBA00009142"/>
    </source>
</evidence>
<dbReference type="Pfam" id="PF01925">
    <property type="entry name" value="TauE"/>
    <property type="match status" value="1"/>
</dbReference>
<gene>
    <name evidence="9" type="ORF">QR721_03040</name>
</gene>
<dbReference type="InterPro" id="IPR052017">
    <property type="entry name" value="TSUP"/>
</dbReference>
<evidence type="ECO:0000256" key="7">
    <source>
        <dbReference type="ARBA" id="ARBA00023136"/>
    </source>
</evidence>
<sequence length="248" mass="27419">MFELGLLGWTVVVLVFILTGINKTGLPTLGILTVTMMMFVFPVKTAVGIMLPMLLTADIFAVIYYRRNAHWRLIFKLLPWVLVGLAAGYVTLQLLNGDLLRKIIGFIVLLLIVLQLLRNRFGTRFNEMLPESRIFAALMGILGGFTTMVGNAAGEVMSIYFLAKKLPQKEFVGTVAWFFFTVNIIKLPIFIHLGMITATTFKFDLALAPLVIIGAFIGVNVLPRLPKRIFEGAILLAAAIGGVLLLFT</sequence>
<reference evidence="9" key="1">
    <citation type="submission" date="2023-06" db="EMBL/GenBank/DDBJ databases">
        <title>A Treasure from Seagulls: Isolation and Description of Aciduricobacillus qingdaonensis gen. nov., sp. nov., a Rare Obligately Uric Acid-utilizing Member in the Family Bacillaceae.</title>
        <authorList>
            <person name="Liu W."/>
            <person name="Wang B."/>
        </authorList>
    </citation>
    <scope>NUCLEOTIDE SEQUENCE</scope>
    <source>
        <strain evidence="9">44XB</strain>
    </source>
</reference>
<proteinExistence type="inferred from homology"/>
<dbReference type="InterPro" id="IPR002781">
    <property type="entry name" value="TM_pro_TauE-like"/>
</dbReference>
<feature type="transmembrane region" description="Helical" evidence="8">
    <location>
        <begin position="229"/>
        <end position="247"/>
    </location>
</feature>
<evidence type="ECO:0000256" key="6">
    <source>
        <dbReference type="ARBA" id="ARBA00022989"/>
    </source>
</evidence>
<accession>A0ABY9KZY6</accession>
<keyword evidence="6 8" id="KW-1133">Transmembrane helix</keyword>
<evidence type="ECO:0000256" key="8">
    <source>
        <dbReference type="RuleBase" id="RU363041"/>
    </source>
</evidence>
<keyword evidence="7 8" id="KW-0472">Membrane</keyword>
<evidence type="ECO:0000256" key="1">
    <source>
        <dbReference type="ARBA" id="ARBA00004651"/>
    </source>
</evidence>
<feature type="transmembrane region" description="Helical" evidence="8">
    <location>
        <begin position="77"/>
        <end position="94"/>
    </location>
</feature>
<dbReference type="Proteomes" id="UP001180087">
    <property type="component" value="Chromosome"/>
</dbReference>
<evidence type="ECO:0000256" key="5">
    <source>
        <dbReference type="ARBA" id="ARBA00022692"/>
    </source>
</evidence>
<feature type="transmembrane region" description="Helical" evidence="8">
    <location>
        <begin position="138"/>
        <end position="163"/>
    </location>
</feature>
<evidence type="ECO:0000256" key="4">
    <source>
        <dbReference type="ARBA" id="ARBA00022475"/>
    </source>
</evidence>
<keyword evidence="4 8" id="KW-1003">Cell membrane</keyword>
<dbReference type="EMBL" id="CP129113">
    <property type="protein sequence ID" value="WLV25222.1"/>
    <property type="molecule type" value="Genomic_DNA"/>
</dbReference>
<evidence type="ECO:0000256" key="3">
    <source>
        <dbReference type="ARBA" id="ARBA00022448"/>
    </source>
</evidence>
<organism evidence="9 10">
    <name type="scientific">Aciduricibacillus chroicocephali</name>
    <dbReference type="NCBI Taxonomy" id="3054939"/>
    <lineage>
        <taxon>Bacteria</taxon>
        <taxon>Bacillati</taxon>
        <taxon>Bacillota</taxon>
        <taxon>Bacilli</taxon>
        <taxon>Bacillales</taxon>
        <taxon>Bacillaceae</taxon>
        <taxon>Aciduricibacillus</taxon>
    </lineage>
</organism>
<feature type="transmembrane region" description="Helical" evidence="8">
    <location>
        <begin position="175"/>
        <end position="193"/>
    </location>
</feature>
<name>A0ABY9KZY6_9BACI</name>
<feature type="transmembrane region" description="Helical" evidence="8">
    <location>
        <begin position="205"/>
        <end position="223"/>
    </location>
</feature>
<dbReference type="PANTHER" id="PTHR30269">
    <property type="entry name" value="TRANSMEMBRANE PROTEIN YFCA"/>
    <property type="match status" value="1"/>
</dbReference>
<feature type="transmembrane region" description="Helical" evidence="8">
    <location>
        <begin position="47"/>
        <end position="65"/>
    </location>
</feature>
<keyword evidence="3" id="KW-0813">Transport</keyword>